<dbReference type="AlphaFoldDB" id="A0A5S9PKN1"/>
<reference evidence="1 2" key="1">
    <citation type="submission" date="2019-11" db="EMBL/GenBank/DDBJ databases">
        <authorList>
            <person name="Holert J."/>
        </authorList>
    </citation>
    <scope>NUCLEOTIDE SEQUENCE [LARGE SCALE GENOMIC DNA]</scope>
    <source>
        <strain evidence="1">SB11_3</strain>
    </source>
</reference>
<evidence type="ECO:0000313" key="1">
    <source>
        <dbReference type="EMBL" id="CAA0104577.1"/>
    </source>
</evidence>
<keyword evidence="2" id="KW-1185">Reference proteome</keyword>
<sequence length="96" mass="11348">MDKELAKDVHDSSSARMLVPLHSILRMVIQSIHRLHKDNTAFVQHDRTKTAFKYLQLLRLSHLGRKNVSPQFTRLTANEIRNRLDELLLMYRIRSL</sequence>
<dbReference type="Proteomes" id="UP000441399">
    <property type="component" value="Unassembled WGS sequence"/>
</dbReference>
<protein>
    <submittedName>
        <fullName evidence="1">Uncharacterized protein</fullName>
    </submittedName>
</protein>
<proteinExistence type="predicted"/>
<name>A0A5S9PKN1_9GAMM</name>
<gene>
    <name evidence="1" type="ORF">OPDIPICF_00868</name>
</gene>
<organism evidence="1 2">
    <name type="scientific">BD1-7 clade bacterium</name>
    <dbReference type="NCBI Taxonomy" id="2029982"/>
    <lineage>
        <taxon>Bacteria</taxon>
        <taxon>Pseudomonadati</taxon>
        <taxon>Pseudomonadota</taxon>
        <taxon>Gammaproteobacteria</taxon>
        <taxon>Cellvibrionales</taxon>
        <taxon>Spongiibacteraceae</taxon>
        <taxon>BD1-7 clade</taxon>
    </lineage>
</organism>
<evidence type="ECO:0000313" key="2">
    <source>
        <dbReference type="Proteomes" id="UP000441399"/>
    </source>
</evidence>
<accession>A0A5S9PKN1</accession>
<dbReference type="EMBL" id="CACSIO010000012">
    <property type="protein sequence ID" value="CAA0104577.1"/>
    <property type="molecule type" value="Genomic_DNA"/>
</dbReference>